<dbReference type="Proteomes" id="UP000287533">
    <property type="component" value="Unassembled WGS sequence"/>
</dbReference>
<protein>
    <recommendedName>
        <fullName evidence="2">PF03932 family protein CutC</fullName>
    </recommendedName>
</protein>
<dbReference type="AlphaFoldDB" id="A0A430FN57"/>
<dbReference type="GO" id="GO:0005507">
    <property type="term" value="F:copper ion binding"/>
    <property type="evidence" value="ECO:0007669"/>
    <property type="project" value="TreeGrafter"/>
</dbReference>
<comment type="subcellular location">
    <subcellularLocation>
        <location evidence="2">Cytoplasm</location>
    </subcellularLocation>
</comment>
<comment type="similarity">
    <text evidence="1 2">Belongs to the CutC family.</text>
</comment>
<evidence type="ECO:0000313" key="5">
    <source>
        <dbReference type="Proteomes" id="UP000287533"/>
    </source>
</evidence>
<dbReference type="RefSeq" id="WP_125979490.1">
    <property type="nucleotide sequence ID" value="NZ_QXGL01000001.1"/>
</dbReference>
<name>A0A430FN57_9BIFI</name>
<dbReference type="GO" id="GO:0005737">
    <property type="term" value="C:cytoplasm"/>
    <property type="evidence" value="ECO:0007669"/>
    <property type="project" value="UniProtKB-SubCell"/>
</dbReference>
<sequence>MTVEIAVQDVSGTRIAVEEGADRVELCMALRTGGMTPSFGLIQACTHVGVPQGVQALIRPRAGDFAYDDVEKQVQLADVRSAILAGATGVVVGGLTAEGDIDLPFAEQLVQAARDEAERCNRKVQITFHRAFDMVANRFATLEALIDMGYTRVLTSGGAARAIEGLDQLRALVSHAGGRIQIQAGGGVAIDDIPALLDAGVSSVHLSARRSRPSNGGPGGGGHEDIDETDRQIVRAAVAAARRW</sequence>
<dbReference type="EMBL" id="QXGL01000001">
    <property type="protein sequence ID" value="RSX54249.1"/>
    <property type="molecule type" value="Genomic_DNA"/>
</dbReference>
<dbReference type="InterPro" id="IPR005627">
    <property type="entry name" value="CutC-like"/>
</dbReference>
<comment type="caution">
    <text evidence="2">Once thought to be involved in copper homeostasis, experiments in E.coli have shown this is not the case.</text>
</comment>
<keyword evidence="5" id="KW-1185">Reference proteome</keyword>
<dbReference type="OrthoDB" id="9815677at2"/>
<proteinExistence type="inferred from homology"/>
<feature type="region of interest" description="Disordered" evidence="3">
    <location>
        <begin position="207"/>
        <end position="228"/>
    </location>
</feature>
<dbReference type="Gene3D" id="3.20.20.380">
    <property type="entry name" value="Copper homeostasis (CutC) domain"/>
    <property type="match status" value="1"/>
</dbReference>
<dbReference type="PANTHER" id="PTHR12598">
    <property type="entry name" value="COPPER HOMEOSTASIS PROTEIN CUTC"/>
    <property type="match status" value="1"/>
</dbReference>
<keyword evidence="2" id="KW-0963">Cytoplasm</keyword>
<evidence type="ECO:0000256" key="2">
    <source>
        <dbReference type="HAMAP-Rule" id="MF_00795"/>
    </source>
</evidence>
<comment type="caution">
    <text evidence="4">The sequence shown here is derived from an EMBL/GenBank/DDBJ whole genome shotgun (WGS) entry which is preliminary data.</text>
</comment>
<evidence type="ECO:0000256" key="3">
    <source>
        <dbReference type="SAM" id="MobiDB-lite"/>
    </source>
</evidence>
<dbReference type="PANTHER" id="PTHR12598:SF0">
    <property type="entry name" value="COPPER HOMEOSTASIS PROTEIN CUTC HOMOLOG"/>
    <property type="match status" value="1"/>
</dbReference>
<dbReference type="InterPro" id="IPR036822">
    <property type="entry name" value="CutC-like_dom_sf"/>
</dbReference>
<dbReference type="SUPFAM" id="SSF110395">
    <property type="entry name" value="CutC-like"/>
    <property type="match status" value="1"/>
</dbReference>
<dbReference type="HAMAP" id="MF_00795">
    <property type="entry name" value="CutC"/>
    <property type="match status" value="1"/>
</dbReference>
<evidence type="ECO:0000256" key="1">
    <source>
        <dbReference type="ARBA" id="ARBA00007768"/>
    </source>
</evidence>
<reference evidence="4 5" key="1">
    <citation type="submission" date="2018-09" db="EMBL/GenBank/DDBJ databases">
        <title>Characterization of the phylogenetic diversity of five novel species belonging to the genus Bifidobacterium.</title>
        <authorList>
            <person name="Lugli G.A."/>
            <person name="Duranti S."/>
            <person name="Milani C."/>
        </authorList>
    </citation>
    <scope>NUCLEOTIDE SEQUENCE [LARGE SCALE GENOMIC DNA]</scope>
    <source>
        <strain evidence="4 5">2034B</strain>
    </source>
</reference>
<organism evidence="4 5">
    <name type="scientific">Bifidobacterium goeldii</name>
    <dbReference type="NCBI Taxonomy" id="2306975"/>
    <lineage>
        <taxon>Bacteria</taxon>
        <taxon>Bacillati</taxon>
        <taxon>Actinomycetota</taxon>
        <taxon>Actinomycetes</taxon>
        <taxon>Bifidobacteriales</taxon>
        <taxon>Bifidobacteriaceae</taxon>
        <taxon>Bifidobacterium</taxon>
    </lineage>
</organism>
<gene>
    <name evidence="2" type="primary">cutC</name>
    <name evidence="4" type="ORF">D2E25_0557</name>
</gene>
<evidence type="ECO:0000313" key="4">
    <source>
        <dbReference type="EMBL" id="RSX54249.1"/>
    </source>
</evidence>
<dbReference type="Pfam" id="PF03932">
    <property type="entry name" value="CutC"/>
    <property type="match status" value="1"/>
</dbReference>
<accession>A0A430FN57</accession>